<name>A0ABU5TH14_9CYAN</name>
<evidence type="ECO:0000259" key="7">
    <source>
        <dbReference type="Pfam" id="PF00892"/>
    </source>
</evidence>
<evidence type="ECO:0000313" key="9">
    <source>
        <dbReference type="Proteomes" id="UP001301388"/>
    </source>
</evidence>
<protein>
    <submittedName>
        <fullName evidence="8">DMT family transporter</fullName>
    </submittedName>
</protein>
<dbReference type="InterPro" id="IPR050638">
    <property type="entry name" value="AA-Vitamin_Transporters"/>
</dbReference>
<evidence type="ECO:0000256" key="5">
    <source>
        <dbReference type="ARBA" id="ARBA00023136"/>
    </source>
</evidence>
<feature type="transmembrane region" description="Helical" evidence="6">
    <location>
        <begin position="237"/>
        <end position="256"/>
    </location>
</feature>
<keyword evidence="9" id="KW-1185">Reference proteome</keyword>
<dbReference type="Proteomes" id="UP001301388">
    <property type="component" value="Unassembled WGS sequence"/>
</dbReference>
<comment type="caution">
    <text evidence="8">The sequence shown here is derived from an EMBL/GenBank/DDBJ whole genome shotgun (WGS) entry which is preliminary data.</text>
</comment>
<feature type="transmembrane region" description="Helical" evidence="6">
    <location>
        <begin position="203"/>
        <end position="225"/>
    </location>
</feature>
<feature type="transmembrane region" description="Helical" evidence="6">
    <location>
        <begin position="92"/>
        <end position="113"/>
    </location>
</feature>
<evidence type="ECO:0000256" key="6">
    <source>
        <dbReference type="SAM" id="Phobius"/>
    </source>
</evidence>
<feature type="transmembrane region" description="Helical" evidence="6">
    <location>
        <begin position="146"/>
        <end position="166"/>
    </location>
</feature>
<dbReference type="InterPro" id="IPR037185">
    <property type="entry name" value="EmrE-like"/>
</dbReference>
<feature type="transmembrane region" description="Helical" evidence="6">
    <location>
        <begin position="292"/>
        <end position="311"/>
    </location>
</feature>
<dbReference type="PANTHER" id="PTHR32322">
    <property type="entry name" value="INNER MEMBRANE TRANSPORTER"/>
    <property type="match status" value="1"/>
</dbReference>
<feature type="transmembrane region" description="Helical" evidence="6">
    <location>
        <begin position="34"/>
        <end position="55"/>
    </location>
</feature>
<feature type="domain" description="EamA" evidence="7">
    <location>
        <begin position="174"/>
        <end position="306"/>
    </location>
</feature>
<sequence>MSESYDLDILYFSMTVKLRGTMTSPQNEEVSMGLVYGFLGVVIFSVTLPATRIALTAFDPVFVGLGRAVIASGLSLILLIATKQSIPSWRFLPNFAMVIIGAVIGFPLLSTLAMRDASASYGAVIIGLLPLATALFGVLRAGERPSLIFWIFAIAGSSLVVGFALISGTGSMSFADLALLGAVVAASLSYTEGTILARTFGSWQVVCWALVLSFPMILPIVLQHLPSSFTTISSNAWLSFLYISCFSMFLGFFAWYRGLFLGGIARIGQLQLFQPFLTILASAILLGEPMTFTTLGFAFGVLVCVALGRSAQFKANS</sequence>
<gene>
    <name evidence="8" type="ORF">VB774_07735</name>
</gene>
<evidence type="ECO:0000256" key="2">
    <source>
        <dbReference type="ARBA" id="ARBA00007362"/>
    </source>
</evidence>
<keyword evidence="5 6" id="KW-0472">Membrane</keyword>
<accession>A0ABU5TH14</accession>
<evidence type="ECO:0000313" key="8">
    <source>
        <dbReference type="EMBL" id="MEA5477510.1"/>
    </source>
</evidence>
<feature type="domain" description="EamA" evidence="7">
    <location>
        <begin position="32"/>
        <end position="156"/>
    </location>
</feature>
<dbReference type="Pfam" id="PF00892">
    <property type="entry name" value="EamA"/>
    <property type="match status" value="2"/>
</dbReference>
<keyword evidence="3 6" id="KW-0812">Transmembrane</keyword>
<proteinExistence type="inferred from homology"/>
<evidence type="ECO:0000256" key="1">
    <source>
        <dbReference type="ARBA" id="ARBA00004141"/>
    </source>
</evidence>
<dbReference type="SUPFAM" id="SSF103481">
    <property type="entry name" value="Multidrug resistance efflux transporter EmrE"/>
    <property type="match status" value="2"/>
</dbReference>
<comment type="similarity">
    <text evidence="2">Belongs to the EamA transporter family.</text>
</comment>
<comment type="subcellular location">
    <subcellularLocation>
        <location evidence="1">Membrane</location>
        <topology evidence="1">Multi-pass membrane protein</topology>
    </subcellularLocation>
</comment>
<evidence type="ECO:0000256" key="3">
    <source>
        <dbReference type="ARBA" id="ARBA00022692"/>
    </source>
</evidence>
<evidence type="ECO:0000256" key="4">
    <source>
        <dbReference type="ARBA" id="ARBA00022989"/>
    </source>
</evidence>
<feature type="transmembrane region" description="Helical" evidence="6">
    <location>
        <begin position="119"/>
        <end position="139"/>
    </location>
</feature>
<dbReference type="PANTHER" id="PTHR32322:SF2">
    <property type="entry name" value="EAMA DOMAIN-CONTAINING PROTEIN"/>
    <property type="match status" value="1"/>
</dbReference>
<keyword evidence="4 6" id="KW-1133">Transmembrane helix</keyword>
<dbReference type="EMBL" id="JAYGIE010000027">
    <property type="protein sequence ID" value="MEA5477510.1"/>
    <property type="molecule type" value="Genomic_DNA"/>
</dbReference>
<reference evidence="8 9" key="1">
    <citation type="submission" date="2023-12" db="EMBL/GenBank/DDBJ databases">
        <title>Baltic Sea Cyanobacteria.</title>
        <authorList>
            <person name="Delbaje E."/>
            <person name="Fewer D.P."/>
            <person name="Shishido T.K."/>
        </authorList>
    </citation>
    <scope>NUCLEOTIDE SEQUENCE [LARGE SCALE GENOMIC DNA]</scope>
    <source>
        <strain evidence="8 9">UHCC 0370</strain>
    </source>
</reference>
<dbReference type="RefSeq" id="WP_323261084.1">
    <property type="nucleotide sequence ID" value="NZ_JAYGIE010000027.1"/>
</dbReference>
<dbReference type="InterPro" id="IPR000620">
    <property type="entry name" value="EamA_dom"/>
</dbReference>
<organism evidence="8 9">
    <name type="scientific">Pseudanabaena galeata UHCC 0370</name>
    <dbReference type="NCBI Taxonomy" id="3110310"/>
    <lineage>
        <taxon>Bacteria</taxon>
        <taxon>Bacillati</taxon>
        <taxon>Cyanobacteriota</taxon>
        <taxon>Cyanophyceae</taxon>
        <taxon>Pseudanabaenales</taxon>
        <taxon>Pseudanabaenaceae</taxon>
        <taxon>Pseudanabaena</taxon>
    </lineage>
</organism>
<feature type="transmembrane region" description="Helical" evidence="6">
    <location>
        <begin position="61"/>
        <end position="80"/>
    </location>
</feature>